<sequence>MNLDHEVVKDLYPLYMEEELSPTVNKAVDEHLQECEGCRNSYETGEGFYDSLKEIEKPKAPESMDEKLLLRLKLNRLKWVALILTGIILTMIMTDYKNERENLFRAVSDYFGTQRYLPNHLGVIKDKDHSDLRNIEEGILQLSEDRFAMEEHFNFIEKGRLEDTDYYLSMDTASFLTMIEMMQFRYDQGMWSETDEAAYKAIQENFKDLSEAATKEYRKMHHGYSSYLELVDVKELEQFYEHMNELISSYNTFHKLPDQLKPLSERALKRRIALALNIPKLKSIDLKKESPLNDDAYTFRFSVSGKFEGTIYGMSGQIREIQSQYSTLSDAPLMSKEKAEEKAKGYFEKIYGRSANGFELVPLGFNYNVNSDDTRFKVYSYNLVPVVDGYKLYTPFESGFFLHIDARTGELNSFVHNRHVPSFEELDQTNSLIRVSKESLNKKGLDVKDTVIIYSALTGTFELVYMVPSIEDFQDGKFYSAKNGKEDRIYVHDR</sequence>
<reference evidence="3 4" key="1">
    <citation type="journal article" date="2015" name="Stand. Genomic Sci.">
        <title>Genomic Encyclopedia of Bacterial and Archaeal Type Strains, Phase III: the genomes of soil and plant-associated and newly described type strains.</title>
        <authorList>
            <person name="Whitman W.B."/>
            <person name="Woyke T."/>
            <person name="Klenk H.P."/>
            <person name="Zhou Y."/>
            <person name="Lilburn T.G."/>
            <person name="Beck B.J."/>
            <person name="De Vos P."/>
            <person name="Vandamme P."/>
            <person name="Eisen J.A."/>
            <person name="Garrity G."/>
            <person name="Hugenholtz P."/>
            <person name="Kyrpides N.C."/>
        </authorList>
    </citation>
    <scope>NUCLEOTIDE SEQUENCE [LARGE SCALE GENOMIC DNA]</scope>
    <source>
        <strain evidence="3 4">CV53</strain>
    </source>
</reference>
<keyword evidence="1" id="KW-0472">Membrane</keyword>
<dbReference type="EMBL" id="SLVV01000006">
    <property type="protein sequence ID" value="TCN25026.1"/>
    <property type="molecule type" value="Genomic_DNA"/>
</dbReference>
<feature type="domain" description="Putative zinc-finger" evidence="2">
    <location>
        <begin position="8"/>
        <end position="39"/>
    </location>
</feature>
<name>A0A4R2BE47_9BACI</name>
<dbReference type="RefSeq" id="WP_132006386.1">
    <property type="nucleotide sequence ID" value="NZ_JABUHM010000004.1"/>
</dbReference>
<organism evidence="3 4">
    <name type="scientific">Mesobacillus foraminis</name>
    <dbReference type="NCBI Taxonomy" id="279826"/>
    <lineage>
        <taxon>Bacteria</taxon>
        <taxon>Bacillati</taxon>
        <taxon>Bacillota</taxon>
        <taxon>Bacilli</taxon>
        <taxon>Bacillales</taxon>
        <taxon>Bacillaceae</taxon>
        <taxon>Mesobacillus</taxon>
    </lineage>
</organism>
<keyword evidence="4" id="KW-1185">Reference proteome</keyword>
<proteinExistence type="predicted"/>
<protein>
    <submittedName>
        <fullName evidence="3">Putative zinc finger protein</fullName>
    </submittedName>
</protein>
<feature type="transmembrane region" description="Helical" evidence="1">
    <location>
        <begin position="77"/>
        <end position="96"/>
    </location>
</feature>
<accession>A0A4R2BE47</accession>
<keyword evidence="1" id="KW-0812">Transmembrane</keyword>
<dbReference type="AlphaFoldDB" id="A0A4R2BE47"/>
<dbReference type="Proteomes" id="UP000295689">
    <property type="component" value="Unassembled WGS sequence"/>
</dbReference>
<evidence type="ECO:0000313" key="3">
    <source>
        <dbReference type="EMBL" id="TCN25026.1"/>
    </source>
</evidence>
<evidence type="ECO:0000259" key="2">
    <source>
        <dbReference type="Pfam" id="PF13490"/>
    </source>
</evidence>
<gene>
    <name evidence="3" type="ORF">EV146_106228</name>
</gene>
<dbReference type="InterPro" id="IPR027383">
    <property type="entry name" value="Znf_put"/>
</dbReference>
<keyword evidence="1" id="KW-1133">Transmembrane helix</keyword>
<evidence type="ECO:0000256" key="1">
    <source>
        <dbReference type="SAM" id="Phobius"/>
    </source>
</evidence>
<dbReference type="Pfam" id="PF13490">
    <property type="entry name" value="zf-HC2"/>
    <property type="match status" value="1"/>
</dbReference>
<comment type="caution">
    <text evidence="3">The sequence shown here is derived from an EMBL/GenBank/DDBJ whole genome shotgun (WGS) entry which is preliminary data.</text>
</comment>
<evidence type="ECO:0000313" key="4">
    <source>
        <dbReference type="Proteomes" id="UP000295689"/>
    </source>
</evidence>